<protein>
    <submittedName>
        <fullName evidence="4">Uncharacterized protein</fullName>
    </submittedName>
</protein>
<feature type="signal peptide" evidence="2">
    <location>
        <begin position="1"/>
        <end position="23"/>
    </location>
</feature>
<keyword evidence="1" id="KW-0472">Membrane</keyword>
<dbReference type="OrthoDB" id="10002012at2759"/>
<feature type="chain" id="PRO_5036225609" evidence="2">
    <location>
        <begin position="24"/>
        <end position="279"/>
    </location>
</feature>
<evidence type="ECO:0000256" key="1">
    <source>
        <dbReference type="SAM" id="Phobius"/>
    </source>
</evidence>
<organism evidence="4 5">
    <name type="scientific">Adineta ricciae</name>
    <name type="common">Rotifer</name>
    <dbReference type="NCBI Taxonomy" id="249248"/>
    <lineage>
        <taxon>Eukaryota</taxon>
        <taxon>Metazoa</taxon>
        <taxon>Spiralia</taxon>
        <taxon>Gnathifera</taxon>
        <taxon>Rotifera</taxon>
        <taxon>Eurotatoria</taxon>
        <taxon>Bdelloidea</taxon>
        <taxon>Adinetida</taxon>
        <taxon>Adinetidae</taxon>
        <taxon>Adineta</taxon>
    </lineage>
</organism>
<evidence type="ECO:0000313" key="5">
    <source>
        <dbReference type="Proteomes" id="UP000663828"/>
    </source>
</evidence>
<comment type="caution">
    <text evidence="4">The sequence shown here is derived from an EMBL/GenBank/DDBJ whole genome shotgun (WGS) entry which is preliminary data.</text>
</comment>
<dbReference type="AlphaFoldDB" id="A0A814Q5Y4"/>
<keyword evidence="5" id="KW-1185">Reference proteome</keyword>
<sequence length="279" mass="31706">MTVVHSYYFGLLVLLLHAQYRLALQCYECNGMNFNSSLTSDNIPSPTAPDCEIVSAQSTCSVRIGWYKGNKTEVYYGADTPLPIDSVMIKTERKVTAWSGEYETRRFIIYNCKASNSTPCNTVENAKRAIESTTFPTDEQIDKLDSLIVPTTDFDGRMCLNFTNSSDCRETNIVACQQCIGIVQYFKTPDMCATCPAGKAIMNFFDYESTFFLTNRTYFDVIRLGCRKYGACNSIENMDRIKNTLSTNFDFKKFYYSTACLTKSNVIVFISIFLLRLFC</sequence>
<reference evidence="4" key="1">
    <citation type="submission" date="2021-02" db="EMBL/GenBank/DDBJ databases">
        <authorList>
            <person name="Nowell W R."/>
        </authorList>
    </citation>
    <scope>NUCLEOTIDE SEQUENCE</scope>
</reference>
<proteinExistence type="predicted"/>
<gene>
    <name evidence="3" type="ORF">EDS130_LOCUS19025</name>
    <name evidence="4" type="ORF">XAT740_LOCUS19069</name>
</gene>
<evidence type="ECO:0000256" key="2">
    <source>
        <dbReference type="SAM" id="SignalP"/>
    </source>
</evidence>
<keyword evidence="1" id="KW-1133">Transmembrane helix</keyword>
<accession>A0A814Q5Y4</accession>
<feature type="transmembrane region" description="Helical" evidence="1">
    <location>
        <begin position="254"/>
        <end position="278"/>
    </location>
</feature>
<dbReference type="EMBL" id="CAJNOJ010000090">
    <property type="protein sequence ID" value="CAF1082087.1"/>
    <property type="molecule type" value="Genomic_DNA"/>
</dbReference>
<dbReference type="Proteomes" id="UP000663852">
    <property type="component" value="Unassembled WGS sequence"/>
</dbReference>
<name>A0A814Q5Y4_ADIRI</name>
<evidence type="ECO:0000313" key="4">
    <source>
        <dbReference type="EMBL" id="CAF1114993.1"/>
    </source>
</evidence>
<evidence type="ECO:0000313" key="3">
    <source>
        <dbReference type="EMBL" id="CAF1082087.1"/>
    </source>
</evidence>
<keyword evidence="2" id="KW-0732">Signal</keyword>
<keyword evidence="1" id="KW-0812">Transmembrane</keyword>
<dbReference type="EMBL" id="CAJNOR010001291">
    <property type="protein sequence ID" value="CAF1114993.1"/>
    <property type="molecule type" value="Genomic_DNA"/>
</dbReference>
<dbReference type="Proteomes" id="UP000663828">
    <property type="component" value="Unassembled WGS sequence"/>
</dbReference>